<feature type="region of interest" description="Disordered" evidence="8">
    <location>
        <begin position="407"/>
        <end position="434"/>
    </location>
</feature>
<dbReference type="GO" id="GO:0020037">
    <property type="term" value="F:heme binding"/>
    <property type="evidence" value="ECO:0007669"/>
    <property type="project" value="InterPro"/>
</dbReference>
<dbReference type="GO" id="GO:0016705">
    <property type="term" value="F:oxidoreductase activity, acting on paired donors, with incorporation or reduction of molecular oxygen"/>
    <property type="evidence" value="ECO:0007669"/>
    <property type="project" value="InterPro"/>
</dbReference>
<comment type="caution">
    <text evidence="9">The sequence shown here is derived from an EMBL/GenBank/DDBJ whole genome shotgun (WGS) entry which is preliminary data.</text>
</comment>
<dbReference type="RefSeq" id="WP_164249741.1">
    <property type="nucleotide sequence ID" value="NZ_JAAGMA010000920.1"/>
</dbReference>
<dbReference type="InterPro" id="IPR002397">
    <property type="entry name" value="Cyt_P450_B"/>
</dbReference>
<evidence type="ECO:0000256" key="7">
    <source>
        <dbReference type="RuleBase" id="RU000461"/>
    </source>
</evidence>
<dbReference type="InterPro" id="IPR036396">
    <property type="entry name" value="Cyt_P450_sf"/>
</dbReference>
<evidence type="ECO:0000256" key="6">
    <source>
        <dbReference type="ARBA" id="ARBA00023033"/>
    </source>
</evidence>
<evidence type="ECO:0000256" key="8">
    <source>
        <dbReference type="SAM" id="MobiDB-lite"/>
    </source>
</evidence>
<keyword evidence="3 7" id="KW-0479">Metal-binding</keyword>
<name>A0A7K3PV55_9ACTN</name>
<sequence>MRRQQQCPYAFDPSGSDIHGEAARLREHGSVAPVTLPGGVTAWAVTGQQEIKDLLTDPRVSKDAYRHWPAWADGEVAQTWPLAIWVSVRNMVTAYGSDHTRLRRLVASAFTARRIALLRPRIERIAEELLDALARMPHDVPVDLRHEFARLLPMQVLAELFGIPEDYRERLRRIILGFFDTSASLEDAQRNAVDLYATMDGLMALKRRTPGDDLTSALIAVRDEDGTRLTEKELVDNLILLYTAGYETTVNLLDNTVALLLCNPAQVELVRSGAASWQDAVEESLRTEAPGANAILRFAVEDVEAAGTVIPKGDPLVISYAGAGRDPDVHGDDAHRYDVTRATRRSHLSFGHGTHYCIGAPLARLEAQIALSGLFTRFPRLSLAVPPQELRPLHSFISNGHRELPVLLGPPAAGDGDGDGKGEQAHAGAASVRNRASYHGMWPASP</sequence>
<proteinExistence type="inferred from homology"/>
<evidence type="ECO:0000313" key="10">
    <source>
        <dbReference type="Proteomes" id="UP000470446"/>
    </source>
</evidence>
<gene>
    <name evidence="9" type="ORF">G3I32_34370</name>
</gene>
<dbReference type="InterPro" id="IPR001128">
    <property type="entry name" value="Cyt_P450"/>
</dbReference>
<dbReference type="Proteomes" id="UP000470446">
    <property type="component" value="Unassembled WGS sequence"/>
</dbReference>
<accession>A0A7K3PV55</accession>
<dbReference type="GO" id="GO:0005506">
    <property type="term" value="F:iron ion binding"/>
    <property type="evidence" value="ECO:0007669"/>
    <property type="project" value="InterPro"/>
</dbReference>
<dbReference type="EMBL" id="JAAGMA010000920">
    <property type="protein sequence ID" value="NEB13868.1"/>
    <property type="molecule type" value="Genomic_DNA"/>
</dbReference>
<protein>
    <submittedName>
        <fullName evidence="9">Cytochrome P450</fullName>
    </submittedName>
</protein>
<evidence type="ECO:0000256" key="5">
    <source>
        <dbReference type="ARBA" id="ARBA00023004"/>
    </source>
</evidence>
<reference evidence="9 10" key="1">
    <citation type="submission" date="2020-01" db="EMBL/GenBank/DDBJ databases">
        <title>Insect and environment-associated Actinomycetes.</title>
        <authorList>
            <person name="Currrie C."/>
            <person name="Chevrette M."/>
            <person name="Carlson C."/>
            <person name="Stubbendieck R."/>
            <person name="Wendt-Pienkowski E."/>
        </authorList>
    </citation>
    <scope>NUCLEOTIDE SEQUENCE [LARGE SCALE GENOMIC DNA]</scope>
    <source>
        <strain evidence="9 10">SID14163</strain>
    </source>
</reference>
<dbReference type="PROSITE" id="PS00086">
    <property type="entry name" value="CYTOCHROME_P450"/>
    <property type="match status" value="1"/>
</dbReference>
<dbReference type="InterPro" id="IPR017972">
    <property type="entry name" value="Cyt_P450_CS"/>
</dbReference>
<dbReference type="PANTHER" id="PTHR46696">
    <property type="entry name" value="P450, PUTATIVE (EUROFUNG)-RELATED"/>
    <property type="match status" value="1"/>
</dbReference>
<dbReference type="SUPFAM" id="SSF48264">
    <property type="entry name" value="Cytochrome P450"/>
    <property type="match status" value="1"/>
</dbReference>
<dbReference type="CDD" id="cd11029">
    <property type="entry name" value="CYP107-like"/>
    <property type="match status" value="1"/>
</dbReference>
<evidence type="ECO:0000256" key="3">
    <source>
        <dbReference type="ARBA" id="ARBA00022723"/>
    </source>
</evidence>
<evidence type="ECO:0000256" key="1">
    <source>
        <dbReference type="ARBA" id="ARBA00010617"/>
    </source>
</evidence>
<dbReference type="GO" id="GO:0004497">
    <property type="term" value="F:monooxygenase activity"/>
    <property type="evidence" value="ECO:0007669"/>
    <property type="project" value="UniProtKB-KW"/>
</dbReference>
<dbReference type="AlphaFoldDB" id="A0A7K3PV55"/>
<dbReference type="PRINTS" id="PR00359">
    <property type="entry name" value="BP450"/>
</dbReference>
<dbReference type="PANTHER" id="PTHR46696:SF1">
    <property type="entry name" value="CYTOCHROME P450 YJIB-RELATED"/>
    <property type="match status" value="1"/>
</dbReference>
<keyword evidence="4 7" id="KW-0560">Oxidoreductase</keyword>
<organism evidence="9 10">
    <name type="scientific">Streptomyces coelicoflavus</name>
    <dbReference type="NCBI Taxonomy" id="285562"/>
    <lineage>
        <taxon>Bacteria</taxon>
        <taxon>Bacillati</taxon>
        <taxon>Actinomycetota</taxon>
        <taxon>Actinomycetes</taxon>
        <taxon>Kitasatosporales</taxon>
        <taxon>Streptomycetaceae</taxon>
        <taxon>Streptomyces</taxon>
    </lineage>
</organism>
<dbReference type="FunFam" id="1.10.630.10:FF:000018">
    <property type="entry name" value="Cytochrome P450 monooxygenase"/>
    <property type="match status" value="1"/>
</dbReference>
<evidence type="ECO:0000256" key="2">
    <source>
        <dbReference type="ARBA" id="ARBA00022617"/>
    </source>
</evidence>
<evidence type="ECO:0000313" key="9">
    <source>
        <dbReference type="EMBL" id="NEB13868.1"/>
    </source>
</evidence>
<keyword evidence="5 7" id="KW-0408">Iron</keyword>
<dbReference type="Gene3D" id="1.10.630.10">
    <property type="entry name" value="Cytochrome P450"/>
    <property type="match status" value="1"/>
</dbReference>
<keyword evidence="6 7" id="KW-0503">Monooxygenase</keyword>
<dbReference type="Pfam" id="PF00067">
    <property type="entry name" value="p450"/>
    <property type="match status" value="1"/>
</dbReference>
<comment type="similarity">
    <text evidence="1 7">Belongs to the cytochrome P450 family.</text>
</comment>
<evidence type="ECO:0000256" key="4">
    <source>
        <dbReference type="ARBA" id="ARBA00023002"/>
    </source>
</evidence>
<keyword evidence="2 7" id="KW-0349">Heme</keyword>